<reference evidence="1 2" key="1">
    <citation type="submission" date="2020-02" db="EMBL/GenBank/DDBJ databases">
        <title>Rhodobacter algicola sp. nov., isolated from microalga culture.</title>
        <authorList>
            <person name="Park C.-Y."/>
        </authorList>
    </citation>
    <scope>NUCLEOTIDE SEQUENCE [LARGE SCALE GENOMIC DNA]</scope>
    <source>
        <strain evidence="1 2">ETT8</strain>
    </source>
</reference>
<proteinExistence type="predicted"/>
<dbReference type="InterPro" id="IPR009057">
    <property type="entry name" value="Homeodomain-like_sf"/>
</dbReference>
<sequence>MTAWIDELERDLGLTVRLNVIANAGGQRRDIPRPEHSEASALASEIGVDAVRWLAERFAGTKIDIPSARGNEVQRRASLLRAAVLEAGLTNPTRTANDLAREHGVTSMWVRKLRAEMRRDAGFEPLLPLFD</sequence>
<keyword evidence="2" id="KW-1185">Reference proteome</keyword>
<comment type="caution">
    <text evidence="1">The sequence shown here is derived from an EMBL/GenBank/DDBJ whole genome shotgun (WGS) entry which is preliminary data.</text>
</comment>
<evidence type="ECO:0000313" key="2">
    <source>
        <dbReference type="Proteomes" id="UP000481421"/>
    </source>
</evidence>
<dbReference type="Proteomes" id="UP000481421">
    <property type="component" value="Unassembled WGS sequence"/>
</dbReference>
<dbReference type="SUPFAM" id="SSF46689">
    <property type="entry name" value="Homeodomain-like"/>
    <property type="match status" value="1"/>
</dbReference>
<dbReference type="AlphaFoldDB" id="A0A6B3RNI6"/>
<name>A0A6B3RNI6_9RHOB</name>
<dbReference type="RefSeq" id="WP_164613525.1">
    <property type="nucleotide sequence ID" value="NZ_JAAIKE010000005.1"/>
</dbReference>
<protein>
    <submittedName>
        <fullName evidence="1">Uncharacterized protein</fullName>
    </submittedName>
</protein>
<accession>A0A6B3RNI6</accession>
<evidence type="ECO:0000313" key="1">
    <source>
        <dbReference type="EMBL" id="NEX47620.1"/>
    </source>
</evidence>
<organism evidence="1 2">
    <name type="scientific">Pseudotabrizicola algicola</name>
    <dbReference type="NCBI Taxonomy" id="2709381"/>
    <lineage>
        <taxon>Bacteria</taxon>
        <taxon>Pseudomonadati</taxon>
        <taxon>Pseudomonadota</taxon>
        <taxon>Alphaproteobacteria</taxon>
        <taxon>Rhodobacterales</taxon>
        <taxon>Paracoccaceae</taxon>
        <taxon>Pseudotabrizicola</taxon>
    </lineage>
</organism>
<gene>
    <name evidence="1" type="ORF">G3572_15515</name>
</gene>
<dbReference type="EMBL" id="JAAIKE010000005">
    <property type="protein sequence ID" value="NEX47620.1"/>
    <property type="molecule type" value="Genomic_DNA"/>
</dbReference>